<dbReference type="InterPro" id="IPR020846">
    <property type="entry name" value="MFS_dom"/>
</dbReference>
<dbReference type="EMBL" id="JH159152">
    <property type="protein sequence ID" value="EGZ23813.1"/>
    <property type="molecule type" value="Genomic_DNA"/>
</dbReference>
<dbReference type="SUPFAM" id="SSF103473">
    <property type="entry name" value="MFS general substrate transporter"/>
    <property type="match status" value="1"/>
</dbReference>
<dbReference type="InterPro" id="IPR036259">
    <property type="entry name" value="MFS_trans_sf"/>
</dbReference>
<reference evidence="5 6" key="1">
    <citation type="journal article" date="2006" name="Science">
        <title>Phytophthora genome sequences uncover evolutionary origins and mechanisms of pathogenesis.</title>
        <authorList>
            <person name="Tyler B.M."/>
            <person name="Tripathy S."/>
            <person name="Zhang X."/>
            <person name="Dehal P."/>
            <person name="Jiang R.H."/>
            <person name="Aerts A."/>
            <person name="Arredondo F.D."/>
            <person name="Baxter L."/>
            <person name="Bensasson D."/>
            <person name="Beynon J.L."/>
            <person name="Chapman J."/>
            <person name="Damasceno C.M."/>
            <person name="Dorrance A.E."/>
            <person name="Dou D."/>
            <person name="Dickerman A.W."/>
            <person name="Dubchak I.L."/>
            <person name="Garbelotto M."/>
            <person name="Gijzen M."/>
            <person name="Gordon S.G."/>
            <person name="Govers F."/>
            <person name="Grunwald N.J."/>
            <person name="Huang W."/>
            <person name="Ivors K.L."/>
            <person name="Jones R.W."/>
            <person name="Kamoun S."/>
            <person name="Krampis K."/>
            <person name="Lamour K.H."/>
            <person name="Lee M.K."/>
            <person name="McDonald W.H."/>
            <person name="Medina M."/>
            <person name="Meijer H.J."/>
            <person name="Nordberg E.K."/>
            <person name="Maclean D.J."/>
            <person name="Ospina-Giraldo M.D."/>
            <person name="Morris P.F."/>
            <person name="Phuntumart V."/>
            <person name="Putnam N.H."/>
            <person name="Rash S."/>
            <person name="Rose J.K."/>
            <person name="Sakihama Y."/>
            <person name="Salamov A.A."/>
            <person name="Savidor A."/>
            <person name="Scheuring C.F."/>
            <person name="Smith B.M."/>
            <person name="Sobral B.W."/>
            <person name="Terry A."/>
            <person name="Torto-Alalibo T.A."/>
            <person name="Win J."/>
            <person name="Xu Z."/>
            <person name="Zhang H."/>
            <person name="Grigoriev I.V."/>
            <person name="Rokhsar D.S."/>
            <person name="Boore J.L."/>
        </authorList>
    </citation>
    <scope>NUCLEOTIDE SEQUENCE [LARGE SCALE GENOMIC DNA]</scope>
    <source>
        <strain evidence="5 6">P6497</strain>
    </source>
</reference>
<protein>
    <recommendedName>
        <fullName evidence="4">Major facilitator superfamily (MFS) profile domain-containing protein</fullName>
    </recommendedName>
</protein>
<dbReference type="PROSITE" id="PS50850">
    <property type="entry name" value="MFS"/>
    <property type="match status" value="1"/>
</dbReference>
<name>G4YWU3_PHYSP</name>
<comment type="similarity">
    <text evidence="2">Belongs to the ATG22 family.</text>
</comment>
<feature type="domain" description="Major facilitator superfamily (MFS) profile" evidence="4">
    <location>
        <begin position="1"/>
        <end position="72"/>
    </location>
</feature>
<evidence type="ECO:0000256" key="2">
    <source>
        <dbReference type="ARBA" id="ARBA00006978"/>
    </source>
</evidence>
<keyword evidence="6" id="KW-1185">Reference proteome</keyword>
<organism evidence="5 6">
    <name type="scientific">Phytophthora sojae (strain P6497)</name>
    <name type="common">Soybean stem and root rot agent</name>
    <name type="synonym">Phytophthora megasperma f. sp. glycines</name>
    <dbReference type="NCBI Taxonomy" id="1094619"/>
    <lineage>
        <taxon>Eukaryota</taxon>
        <taxon>Sar</taxon>
        <taxon>Stramenopiles</taxon>
        <taxon>Oomycota</taxon>
        <taxon>Peronosporomycetes</taxon>
        <taxon>Peronosporales</taxon>
        <taxon>Peronosporaceae</taxon>
        <taxon>Phytophthora</taxon>
    </lineage>
</organism>
<evidence type="ECO:0000313" key="5">
    <source>
        <dbReference type="EMBL" id="EGZ23813.1"/>
    </source>
</evidence>
<feature type="non-terminal residue" evidence="5">
    <location>
        <position position="102"/>
    </location>
</feature>
<keyword evidence="3" id="KW-0472">Membrane</keyword>
<dbReference type="GO" id="GO:0022857">
    <property type="term" value="F:transmembrane transporter activity"/>
    <property type="evidence" value="ECO:0007669"/>
    <property type="project" value="InterPro"/>
</dbReference>
<dbReference type="KEGG" id="psoj:PHYSODRAFT_261495"/>
<gene>
    <name evidence="5" type="ORF">PHYSODRAFT_261495</name>
</gene>
<keyword evidence="3" id="KW-0812">Transmembrane</keyword>
<feature type="transmembrane region" description="Helical" evidence="3">
    <location>
        <begin position="12"/>
        <end position="35"/>
    </location>
</feature>
<keyword evidence="3" id="KW-1133">Transmembrane helix</keyword>
<evidence type="ECO:0000259" key="4">
    <source>
        <dbReference type="PROSITE" id="PS50850"/>
    </source>
</evidence>
<dbReference type="RefSeq" id="XP_009519101.1">
    <property type="nucleotide sequence ID" value="XM_009520806.1"/>
</dbReference>
<dbReference type="InParanoid" id="G4YWU3"/>
<dbReference type="Pfam" id="PF11700">
    <property type="entry name" value="ATG22"/>
    <property type="match status" value="1"/>
</dbReference>
<dbReference type="GeneID" id="20639285"/>
<proteinExistence type="inferred from homology"/>
<dbReference type="Proteomes" id="UP000002640">
    <property type="component" value="Unassembled WGS sequence"/>
</dbReference>
<feature type="transmembrane region" description="Helical" evidence="3">
    <location>
        <begin position="47"/>
        <end position="66"/>
    </location>
</feature>
<dbReference type="AlphaFoldDB" id="G4YWU3"/>
<evidence type="ECO:0000313" key="6">
    <source>
        <dbReference type="Proteomes" id="UP000002640"/>
    </source>
</evidence>
<sequence length="102" mass="10898">MAAIPNSVSRKSFGTAFGIVEITDAIGATFGNLLVGYLRDETGSYRASMLMLLGMAVLVLALYVVFEDTRSGRVLSAPSERSQALSDEDALDKLEASYGATW</sequence>
<evidence type="ECO:0000256" key="1">
    <source>
        <dbReference type="ARBA" id="ARBA00004141"/>
    </source>
</evidence>
<evidence type="ECO:0000256" key="3">
    <source>
        <dbReference type="SAM" id="Phobius"/>
    </source>
</evidence>
<comment type="subcellular location">
    <subcellularLocation>
        <location evidence="1">Membrane</location>
        <topology evidence="1">Multi-pass membrane protein</topology>
    </subcellularLocation>
</comment>
<dbReference type="Gene3D" id="1.20.1250.20">
    <property type="entry name" value="MFS general substrate transporter like domains"/>
    <property type="match status" value="1"/>
</dbReference>
<dbReference type="GO" id="GO:0016020">
    <property type="term" value="C:membrane"/>
    <property type="evidence" value="ECO:0007669"/>
    <property type="project" value="UniProtKB-SubCell"/>
</dbReference>
<dbReference type="OMA" id="FVDKQHG"/>
<dbReference type="InterPro" id="IPR024671">
    <property type="entry name" value="Atg22-like"/>
</dbReference>
<accession>G4YWU3</accession>